<reference evidence="2" key="1">
    <citation type="submission" date="2023-07" db="EMBL/GenBank/DDBJ databases">
        <title>draft genome sequence of fig (Ficus carica).</title>
        <authorList>
            <person name="Takahashi T."/>
            <person name="Nishimura K."/>
        </authorList>
    </citation>
    <scope>NUCLEOTIDE SEQUENCE</scope>
</reference>
<organism evidence="2 3">
    <name type="scientific">Ficus carica</name>
    <name type="common">Common fig</name>
    <dbReference type="NCBI Taxonomy" id="3494"/>
    <lineage>
        <taxon>Eukaryota</taxon>
        <taxon>Viridiplantae</taxon>
        <taxon>Streptophyta</taxon>
        <taxon>Embryophyta</taxon>
        <taxon>Tracheophyta</taxon>
        <taxon>Spermatophyta</taxon>
        <taxon>Magnoliopsida</taxon>
        <taxon>eudicotyledons</taxon>
        <taxon>Gunneridae</taxon>
        <taxon>Pentapetalae</taxon>
        <taxon>rosids</taxon>
        <taxon>fabids</taxon>
        <taxon>Rosales</taxon>
        <taxon>Moraceae</taxon>
        <taxon>Ficeae</taxon>
        <taxon>Ficus</taxon>
    </lineage>
</organism>
<dbReference type="AlphaFoldDB" id="A0AA88ASY4"/>
<evidence type="ECO:0000313" key="3">
    <source>
        <dbReference type="Proteomes" id="UP001187192"/>
    </source>
</evidence>
<protein>
    <submittedName>
        <fullName evidence="2">Uncharacterized protein</fullName>
    </submittedName>
</protein>
<dbReference type="EMBL" id="BTGU01000024">
    <property type="protein sequence ID" value="GMN46896.1"/>
    <property type="molecule type" value="Genomic_DNA"/>
</dbReference>
<sequence length="169" mass="19500">MMQMQQEIVGFGRELEFRVEILEIRAEIQEIHSHCTRYRDSCRRVGSDPSDVPTSPRERPPAVGRELRSVTDRTTRTTTEKLVASRSSIFGAAACVRIPHTAVPLEMSILVNLRQLQFEKKTTVTGDKARILPRKYPKFAIIFNEQSNMLHINNILQECATYIVYFLQY</sequence>
<dbReference type="Proteomes" id="UP001187192">
    <property type="component" value="Unassembled WGS sequence"/>
</dbReference>
<evidence type="ECO:0000313" key="2">
    <source>
        <dbReference type="EMBL" id="GMN46896.1"/>
    </source>
</evidence>
<feature type="region of interest" description="Disordered" evidence="1">
    <location>
        <begin position="39"/>
        <end position="76"/>
    </location>
</feature>
<gene>
    <name evidence="2" type="ORF">TIFTF001_016071</name>
</gene>
<evidence type="ECO:0000256" key="1">
    <source>
        <dbReference type="SAM" id="MobiDB-lite"/>
    </source>
</evidence>
<name>A0AA88ASY4_FICCA</name>
<accession>A0AA88ASY4</accession>
<feature type="compositionally biased region" description="Basic and acidic residues" evidence="1">
    <location>
        <begin position="56"/>
        <end position="76"/>
    </location>
</feature>
<comment type="caution">
    <text evidence="2">The sequence shown here is derived from an EMBL/GenBank/DDBJ whole genome shotgun (WGS) entry which is preliminary data.</text>
</comment>
<keyword evidence="3" id="KW-1185">Reference proteome</keyword>
<proteinExistence type="predicted"/>